<dbReference type="AlphaFoldDB" id="A0A2Z6RLR1"/>
<gene>
    <name evidence="1" type="ORF">RclHR1_03020019</name>
</gene>
<keyword evidence="2" id="KW-1185">Reference proteome</keyword>
<comment type="caution">
    <text evidence="1">The sequence shown here is derived from an EMBL/GenBank/DDBJ whole genome shotgun (WGS) entry which is preliminary data.</text>
</comment>
<dbReference type="PANTHER" id="PTHR46579">
    <property type="entry name" value="F5/8 TYPE C DOMAIN-CONTAINING PROTEIN-RELATED"/>
    <property type="match status" value="1"/>
</dbReference>
<reference evidence="1 2" key="1">
    <citation type="submission" date="2017-11" db="EMBL/GenBank/DDBJ databases">
        <title>The genome of Rhizophagus clarus HR1 reveals common genetic basis of auxotrophy among arbuscular mycorrhizal fungi.</title>
        <authorList>
            <person name="Kobayashi Y."/>
        </authorList>
    </citation>
    <scope>NUCLEOTIDE SEQUENCE [LARGE SCALE GENOMIC DNA]</scope>
    <source>
        <strain evidence="1 2">HR1</strain>
    </source>
</reference>
<sequence length="282" mass="33545">MQYRSDVHLEDWKHSWKHFWKVWKHNSLINSFGLEASNRILFHWKHKMHITAIPIIIIDNNMITEAHKRLLKVALLIEEHYGPEKITPNLHLCLHIRECYQDYSPLYSFWCFSFERMNSVLGSFPNSHRQIEPELLRIIMQNWRLDNILSCQLNNEKLTEGLKLLKPRSTTGTLSAYDKLDYNELFRFRVSLPDDIYRILIEYYSDAYKLKFISIAESALAGPNDIVVTNMVNQFAKFIQDNKTSDLFPDQIQYYIEHATNTLNGLKTHWLALIRWYKLAPN</sequence>
<dbReference type="STRING" id="94130.A0A2Z6RLR1"/>
<accession>A0A2Z6RLR1</accession>
<dbReference type="PANTHER" id="PTHR46579:SF2">
    <property type="entry name" value="C2H2-TYPE DOMAIN-CONTAINING PROTEIN"/>
    <property type="match status" value="1"/>
</dbReference>
<name>A0A2Z6RLR1_9GLOM</name>
<proteinExistence type="predicted"/>
<dbReference type="Proteomes" id="UP000247702">
    <property type="component" value="Unassembled WGS sequence"/>
</dbReference>
<evidence type="ECO:0000313" key="1">
    <source>
        <dbReference type="EMBL" id="GBB97641.1"/>
    </source>
</evidence>
<organism evidence="1 2">
    <name type="scientific">Rhizophagus clarus</name>
    <dbReference type="NCBI Taxonomy" id="94130"/>
    <lineage>
        <taxon>Eukaryota</taxon>
        <taxon>Fungi</taxon>
        <taxon>Fungi incertae sedis</taxon>
        <taxon>Mucoromycota</taxon>
        <taxon>Glomeromycotina</taxon>
        <taxon>Glomeromycetes</taxon>
        <taxon>Glomerales</taxon>
        <taxon>Glomeraceae</taxon>
        <taxon>Rhizophagus</taxon>
    </lineage>
</organism>
<dbReference type="EMBL" id="BEXD01002247">
    <property type="protein sequence ID" value="GBB97641.1"/>
    <property type="molecule type" value="Genomic_DNA"/>
</dbReference>
<protein>
    <submittedName>
        <fullName evidence="1">Uncharacterized protein</fullName>
    </submittedName>
</protein>
<evidence type="ECO:0000313" key="2">
    <source>
        <dbReference type="Proteomes" id="UP000247702"/>
    </source>
</evidence>